<reference evidence="9" key="1">
    <citation type="journal article" date="2019" name="Int. J. Syst. Evol. Microbiol.">
        <title>The Global Catalogue of Microorganisms (GCM) 10K type strain sequencing project: providing services to taxonomists for standard genome sequencing and annotation.</title>
        <authorList>
            <consortium name="The Broad Institute Genomics Platform"/>
            <consortium name="The Broad Institute Genome Sequencing Center for Infectious Disease"/>
            <person name="Wu L."/>
            <person name="Ma J."/>
        </authorList>
    </citation>
    <scope>NUCLEOTIDE SEQUENCE [LARGE SCALE GENOMIC DNA]</scope>
    <source>
        <strain evidence="9">JCM 15313</strain>
    </source>
</reference>
<dbReference type="EMBL" id="BAAAPC010000008">
    <property type="protein sequence ID" value="GAA1995046.1"/>
    <property type="molecule type" value="Genomic_DNA"/>
</dbReference>
<comment type="subcellular location">
    <subcellularLocation>
        <location evidence="1">Endomembrane system</location>
        <topology evidence="1">Multi-pass membrane protein</topology>
    </subcellularLocation>
</comment>
<evidence type="ECO:0000256" key="4">
    <source>
        <dbReference type="ARBA" id="ARBA00023136"/>
    </source>
</evidence>
<evidence type="ECO:0000256" key="1">
    <source>
        <dbReference type="ARBA" id="ARBA00004127"/>
    </source>
</evidence>
<keyword evidence="4 6" id="KW-0472">Membrane</keyword>
<gene>
    <name evidence="8" type="ORF">GCM10009799_21570</name>
</gene>
<feature type="region of interest" description="Disordered" evidence="5">
    <location>
        <begin position="1"/>
        <end position="48"/>
    </location>
</feature>
<protein>
    <recommendedName>
        <fullName evidence="7">DUF202 domain-containing protein</fullName>
    </recommendedName>
</protein>
<keyword evidence="9" id="KW-1185">Reference proteome</keyword>
<sequence length="170" mass="17930">MGRSEPRKARIRAAAEDRPVTEDRADTESRAAEGADRGTPDRSADRDAGLQPERTFLAWQRTLIVIFVVALLYLRDPFQSGEAGPGSGPDPIYRLVAVLVVAVAVGVLMAHLRRRWHATDHGLHDDATGTPPAPLAAPWAIYLLSGSAAAVAIVVAVSALLGFGSGESGS</sequence>
<feature type="transmembrane region" description="Helical" evidence="6">
    <location>
        <begin position="139"/>
        <end position="163"/>
    </location>
</feature>
<feature type="domain" description="DUF202" evidence="7">
    <location>
        <begin position="48"/>
        <end position="116"/>
    </location>
</feature>
<evidence type="ECO:0000256" key="6">
    <source>
        <dbReference type="SAM" id="Phobius"/>
    </source>
</evidence>
<dbReference type="RefSeq" id="WP_344106883.1">
    <property type="nucleotide sequence ID" value="NZ_BAAAPC010000008.1"/>
</dbReference>
<keyword evidence="2 6" id="KW-0812">Transmembrane</keyword>
<evidence type="ECO:0000256" key="5">
    <source>
        <dbReference type="SAM" id="MobiDB-lite"/>
    </source>
</evidence>
<keyword evidence="3 6" id="KW-1133">Transmembrane helix</keyword>
<evidence type="ECO:0000313" key="8">
    <source>
        <dbReference type="EMBL" id="GAA1995046.1"/>
    </source>
</evidence>
<evidence type="ECO:0000256" key="3">
    <source>
        <dbReference type="ARBA" id="ARBA00022989"/>
    </source>
</evidence>
<accession>A0ABP5EC14</accession>
<dbReference type="Proteomes" id="UP001501585">
    <property type="component" value="Unassembled WGS sequence"/>
</dbReference>
<evidence type="ECO:0000259" key="7">
    <source>
        <dbReference type="Pfam" id="PF02656"/>
    </source>
</evidence>
<comment type="caution">
    <text evidence="8">The sequence shown here is derived from an EMBL/GenBank/DDBJ whole genome shotgun (WGS) entry which is preliminary data.</text>
</comment>
<dbReference type="InterPro" id="IPR003807">
    <property type="entry name" value="DUF202"/>
</dbReference>
<evidence type="ECO:0000256" key="2">
    <source>
        <dbReference type="ARBA" id="ARBA00022692"/>
    </source>
</evidence>
<evidence type="ECO:0000313" key="9">
    <source>
        <dbReference type="Proteomes" id="UP001501585"/>
    </source>
</evidence>
<organism evidence="8 9">
    <name type="scientific">Nocardiopsis rhodophaea</name>
    <dbReference type="NCBI Taxonomy" id="280238"/>
    <lineage>
        <taxon>Bacteria</taxon>
        <taxon>Bacillati</taxon>
        <taxon>Actinomycetota</taxon>
        <taxon>Actinomycetes</taxon>
        <taxon>Streptosporangiales</taxon>
        <taxon>Nocardiopsidaceae</taxon>
        <taxon>Nocardiopsis</taxon>
    </lineage>
</organism>
<dbReference type="Pfam" id="PF02656">
    <property type="entry name" value="DUF202"/>
    <property type="match status" value="1"/>
</dbReference>
<feature type="transmembrane region" description="Helical" evidence="6">
    <location>
        <begin position="56"/>
        <end position="74"/>
    </location>
</feature>
<proteinExistence type="predicted"/>
<feature type="transmembrane region" description="Helical" evidence="6">
    <location>
        <begin position="94"/>
        <end position="112"/>
    </location>
</feature>
<name>A0ABP5EC14_9ACTN</name>